<evidence type="ECO:0000256" key="2">
    <source>
        <dbReference type="ARBA" id="ARBA00008445"/>
    </source>
</evidence>
<dbReference type="Proteomes" id="UP000005868">
    <property type="component" value="Chromosome"/>
</dbReference>
<keyword evidence="9 10" id="KW-0472">Membrane</keyword>
<evidence type="ECO:0000256" key="10">
    <source>
        <dbReference type="RuleBase" id="RU365087"/>
    </source>
</evidence>
<dbReference type="KEGG" id="tli:Tlie_0429"/>
<dbReference type="STRING" id="580340.Tlie_0429"/>
<keyword evidence="3 10" id="KW-0813">Transport</keyword>
<comment type="function">
    <text evidence="10">Involved in protein export. Participates in an early event of protein translocation.</text>
</comment>
<evidence type="ECO:0000256" key="6">
    <source>
        <dbReference type="ARBA" id="ARBA00022927"/>
    </source>
</evidence>
<dbReference type="HOGENOM" id="CLU_094156_6_2_0"/>
<gene>
    <name evidence="11" type="ordered locus">Tlie_0429</name>
</gene>
<evidence type="ECO:0000256" key="7">
    <source>
        <dbReference type="ARBA" id="ARBA00022989"/>
    </source>
</evidence>
<comment type="subcellular location">
    <subcellularLocation>
        <location evidence="1 10">Cell membrane</location>
        <topology evidence="1 10">Multi-pass membrane protein</topology>
    </subcellularLocation>
</comment>
<keyword evidence="7 10" id="KW-1133">Transmembrane helix</keyword>
<proteinExistence type="inferred from homology"/>
<keyword evidence="12" id="KW-1185">Reference proteome</keyword>
<organism evidence="11 12">
    <name type="scientific">Thermovirga lienii (strain ATCC BAA-1197 / DSM 17291 / Cas60314)</name>
    <dbReference type="NCBI Taxonomy" id="580340"/>
    <lineage>
        <taxon>Bacteria</taxon>
        <taxon>Thermotogati</taxon>
        <taxon>Synergistota</taxon>
        <taxon>Synergistia</taxon>
        <taxon>Synergistales</taxon>
        <taxon>Thermovirgaceae</taxon>
        <taxon>Thermovirga</taxon>
    </lineage>
</organism>
<comment type="similarity">
    <text evidence="2 10">Belongs to the SecG family.</text>
</comment>
<dbReference type="GO" id="GO:0015450">
    <property type="term" value="F:protein-transporting ATPase activity"/>
    <property type="evidence" value="ECO:0007669"/>
    <property type="project" value="UniProtKB-UniRule"/>
</dbReference>
<dbReference type="eggNOG" id="COG1314">
    <property type="taxonomic scope" value="Bacteria"/>
</dbReference>
<dbReference type="Pfam" id="PF03840">
    <property type="entry name" value="SecG"/>
    <property type="match status" value="1"/>
</dbReference>
<keyword evidence="4 10" id="KW-1003">Cell membrane</keyword>
<evidence type="ECO:0000256" key="3">
    <source>
        <dbReference type="ARBA" id="ARBA00022448"/>
    </source>
</evidence>
<dbReference type="PRINTS" id="PR01651">
    <property type="entry name" value="SECGEXPORT"/>
</dbReference>
<reference evidence="12" key="1">
    <citation type="submission" date="2011-10" db="EMBL/GenBank/DDBJ databases">
        <title>The complete genome of chromosome of Thermovirga lienii DSM 17291.</title>
        <authorList>
            <consortium name="US DOE Joint Genome Institute (JGI-PGF)"/>
            <person name="Lucas S."/>
            <person name="Copeland A."/>
            <person name="Lapidus A."/>
            <person name="Glavina del Rio T."/>
            <person name="Dalin E."/>
            <person name="Tice H."/>
            <person name="Bruce D."/>
            <person name="Goodwin L."/>
            <person name="Pitluck S."/>
            <person name="Peters L."/>
            <person name="Mikhailova N."/>
            <person name="Saunders E."/>
            <person name="Kyrpides N."/>
            <person name="Mavromatis K."/>
            <person name="Ivanova N."/>
            <person name="Last F.I."/>
            <person name="Brettin T."/>
            <person name="Detter J.C."/>
            <person name="Han C."/>
            <person name="Larimer F."/>
            <person name="Land M."/>
            <person name="Hauser L."/>
            <person name="Markowitz V."/>
            <person name="Cheng J.-F."/>
            <person name="Hugenholtz P."/>
            <person name="Woyke T."/>
            <person name="Wu D."/>
            <person name="Spring S."/>
            <person name="Schroeder M."/>
            <person name="Brambilla E.-M."/>
            <person name="Klenk H.-P."/>
            <person name="Eisen J.A."/>
        </authorList>
    </citation>
    <scope>NUCLEOTIDE SEQUENCE [LARGE SCALE GENOMIC DNA]</scope>
    <source>
        <strain evidence="12">ATCC BAA-1197 / DSM 17291 / Cas60314</strain>
    </source>
</reference>
<name>G7V7K2_THELD</name>
<evidence type="ECO:0000256" key="9">
    <source>
        <dbReference type="ARBA" id="ARBA00023136"/>
    </source>
</evidence>
<feature type="transmembrane region" description="Helical" evidence="10">
    <location>
        <begin position="51"/>
        <end position="72"/>
    </location>
</feature>
<dbReference type="NCBIfam" id="TIGR00810">
    <property type="entry name" value="secG"/>
    <property type="match status" value="1"/>
</dbReference>
<dbReference type="InterPro" id="IPR004692">
    <property type="entry name" value="SecG"/>
</dbReference>
<dbReference type="EMBL" id="CP003096">
    <property type="protein sequence ID" value="AER66164.1"/>
    <property type="molecule type" value="Genomic_DNA"/>
</dbReference>
<evidence type="ECO:0000313" key="11">
    <source>
        <dbReference type="EMBL" id="AER66164.1"/>
    </source>
</evidence>
<dbReference type="GO" id="GO:0009306">
    <property type="term" value="P:protein secretion"/>
    <property type="evidence" value="ECO:0007669"/>
    <property type="project" value="UniProtKB-UniRule"/>
</dbReference>
<evidence type="ECO:0000256" key="4">
    <source>
        <dbReference type="ARBA" id="ARBA00022475"/>
    </source>
</evidence>
<keyword evidence="5 10" id="KW-0812">Transmembrane</keyword>
<dbReference type="GO" id="GO:0043952">
    <property type="term" value="P:protein transport by the Sec complex"/>
    <property type="evidence" value="ECO:0007669"/>
    <property type="project" value="TreeGrafter"/>
</dbReference>
<feature type="transmembrane region" description="Helical" evidence="10">
    <location>
        <begin position="6"/>
        <end position="22"/>
    </location>
</feature>
<evidence type="ECO:0000256" key="5">
    <source>
        <dbReference type="ARBA" id="ARBA00022692"/>
    </source>
</evidence>
<sequence>MKTLLVLVHVVVSIALITVILLQQRKQGGFSGIFGGGTQADMAGQWQRFTALTKVTVLLASVFIILSLLLVVSHG</sequence>
<reference evidence="11 12" key="2">
    <citation type="journal article" date="2012" name="Stand. Genomic Sci.">
        <title>Genome sequence of the moderately thermophilic, amino-acid-degrading and sulfur-reducing bacterium Thermovirga lienii type strain (Cas60314(T)).</title>
        <authorList>
            <person name="Goker M."/>
            <person name="Saunders E."/>
            <person name="Lapidus A."/>
            <person name="Nolan M."/>
            <person name="Lucas S."/>
            <person name="Hammon N."/>
            <person name="Deshpande S."/>
            <person name="Cheng J.F."/>
            <person name="Han C."/>
            <person name="Tapia R."/>
            <person name="Goodwin L.A."/>
            <person name="Pitluck S."/>
            <person name="Liolios K."/>
            <person name="Mavromatis K."/>
            <person name="Pagani I."/>
            <person name="Ivanova N."/>
            <person name="Mikhailova N."/>
            <person name="Pati A."/>
            <person name="Chen A."/>
            <person name="Palaniappan K."/>
            <person name="Land M."/>
            <person name="Chang Y.J."/>
            <person name="Jeffries C.D."/>
            <person name="Brambilla E.M."/>
            <person name="Rohde M."/>
            <person name="Spring S."/>
            <person name="Detter J.C."/>
            <person name="Woyke T."/>
            <person name="Bristow J."/>
            <person name="Eisen J.A."/>
            <person name="Markowitz V."/>
            <person name="Hugenholtz P."/>
            <person name="Kyrpides N.C."/>
            <person name="Klenk H.P."/>
        </authorList>
    </citation>
    <scope>NUCLEOTIDE SEQUENCE [LARGE SCALE GENOMIC DNA]</scope>
    <source>
        <strain evidence="12">ATCC BAA-1197 / DSM 17291 / Cas60314</strain>
    </source>
</reference>
<accession>G7V7K2</accession>
<evidence type="ECO:0000256" key="8">
    <source>
        <dbReference type="ARBA" id="ARBA00023010"/>
    </source>
</evidence>
<dbReference type="PANTHER" id="PTHR34182">
    <property type="entry name" value="PROTEIN-EXPORT MEMBRANE PROTEIN SECG"/>
    <property type="match status" value="1"/>
</dbReference>
<evidence type="ECO:0000313" key="12">
    <source>
        <dbReference type="Proteomes" id="UP000005868"/>
    </source>
</evidence>
<keyword evidence="6 10" id="KW-0653">Protein transport</keyword>
<evidence type="ECO:0000256" key="1">
    <source>
        <dbReference type="ARBA" id="ARBA00004651"/>
    </source>
</evidence>
<keyword evidence="8 10" id="KW-0811">Translocation</keyword>
<protein>
    <recommendedName>
        <fullName evidence="10">Protein-export membrane protein SecG</fullName>
    </recommendedName>
</protein>
<dbReference type="GO" id="GO:0065002">
    <property type="term" value="P:intracellular protein transmembrane transport"/>
    <property type="evidence" value="ECO:0007669"/>
    <property type="project" value="TreeGrafter"/>
</dbReference>
<dbReference type="GO" id="GO:0005886">
    <property type="term" value="C:plasma membrane"/>
    <property type="evidence" value="ECO:0007669"/>
    <property type="project" value="UniProtKB-SubCell"/>
</dbReference>
<dbReference type="PANTHER" id="PTHR34182:SF1">
    <property type="entry name" value="PROTEIN-EXPORT MEMBRANE PROTEIN SECG"/>
    <property type="match status" value="1"/>
</dbReference>
<dbReference type="AlphaFoldDB" id="G7V7K2"/>